<dbReference type="InterPro" id="IPR001433">
    <property type="entry name" value="OxRdtase_FAD/NAD-bd"/>
</dbReference>
<reference evidence="3" key="1">
    <citation type="submission" date="2023-07" db="EMBL/GenBank/DDBJ databases">
        <authorList>
            <person name="Colorado M.A."/>
            <person name="Villamil L.M."/>
            <person name="Melo J.F."/>
            <person name="Rodriguez J.A."/>
            <person name="Ruiz R.Y."/>
        </authorList>
    </citation>
    <scope>NUCLEOTIDE SEQUENCE [LARGE SCALE GENOMIC DNA]</scope>
    <source>
        <strain evidence="3">C33</strain>
    </source>
</reference>
<dbReference type="PANTHER" id="PTHR43513">
    <property type="entry name" value="DIHYDROOROTATE DEHYDROGENASE B (NAD(+)), ELECTRON TRANSFER SUBUNIT"/>
    <property type="match status" value="1"/>
</dbReference>
<dbReference type="InterPro" id="IPR017938">
    <property type="entry name" value="Riboflavin_synthase-like_b-brl"/>
</dbReference>
<dbReference type="Gene3D" id="3.40.50.80">
    <property type="entry name" value="Nucleotide-binding domain of ferredoxin-NADP reductase (FNR) module"/>
    <property type="match status" value="1"/>
</dbReference>
<dbReference type="InterPro" id="IPR039261">
    <property type="entry name" value="FNR_nucleotide-bd"/>
</dbReference>
<dbReference type="Proteomes" id="UP001279681">
    <property type="component" value="Unassembled WGS sequence"/>
</dbReference>
<sequence>MENLIMPTPYRLLDVKKVTDIEYLFRVEYPEAGNVKFGQFMQLSLPKVGECPISVTDFSATEGWVEFLIRKVGIVTDEIFNLHAGDLLPMRGPYGKGFDAIDIKNKNVVIVTGGSGLAPVRSLINHIYRNPEEVQSMELLFGFKDDSSILFRDEIINWRKKHPMVLTVDKGCGLDGECVGLVTEYVPHLKMVSDKFDDLEVVIVGPPNMMKYTAIEFEKLGVPAEKIWVSFERKMSCAIGKCGHCRIDEVYVCLEGPVFNYSQAKYLID</sequence>
<dbReference type="InterPro" id="IPR012165">
    <property type="entry name" value="Cyt_c3_hydrogenase_gsu"/>
</dbReference>
<organism evidence="2 3">
    <name type="scientific">Candidatus Cetobacterium colombiensis</name>
    <dbReference type="NCBI Taxonomy" id="3073100"/>
    <lineage>
        <taxon>Bacteria</taxon>
        <taxon>Fusobacteriati</taxon>
        <taxon>Fusobacteriota</taxon>
        <taxon>Fusobacteriia</taxon>
        <taxon>Fusobacteriales</taxon>
        <taxon>Fusobacteriaceae</taxon>
        <taxon>Cetobacterium</taxon>
    </lineage>
</organism>
<accession>A0ABU4WB10</accession>
<dbReference type="PANTHER" id="PTHR43513:SF1">
    <property type="entry name" value="ANAEROBIC SULFITE REDUCTASE SUBUNIT B"/>
    <property type="match status" value="1"/>
</dbReference>
<dbReference type="InterPro" id="IPR019480">
    <property type="entry name" value="Dihydroorotate_DH_Fe-S-bd"/>
</dbReference>
<dbReference type="Gene3D" id="2.40.30.10">
    <property type="entry name" value="Translation factors"/>
    <property type="match status" value="1"/>
</dbReference>
<proteinExistence type="predicted"/>
<evidence type="ECO:0000313" key="2">
    <source>
        <dbReference type="EMBL" id="MDX8336706.1"/>
    </source>
</evidence>
<name>A0ABU4WB10_9FUSO</name>
<evidence type="ECO:0000259" key="1">
    <source>
        <dbReference type="PROSITE" id="PS51384"/>
    </source>
</evidence>
<keyword evidence="3" id="KW-1185">Reference proteome</keyword>
<gene>
    <name evidence="2" type="primary">asrB</name>
    <name evidence="2" type="ORF">RFV38_09400</name>
</gene>
<dbReference type="RefSeq" id="WP_320314088.1">
    <property type="nucleotide sequence ID" value="NZ_JAVIKH010000012.1"/>
</dbReference>
<dbReference type="Pfam" id="PF00175">
    <property type="entry name" value="NAD_binding_1"/>
    <property type="match status" value="1"/>
</dbReference>
<dbReference type="Pfam" id="PF10418">
    <property type="entry name" value="DHODB_Fe-S_bind"/>
    <property type="match status" value="1"/>
</dbReference>
<protein>
    <submittedName>
        <fullName evidence="2">Anaerobic sulfite reductase subunit AsrB</fullName>
    </submittedName>
</protein>
<dbReference type="SUPFAM" id="SSF52343">
    <property type="entry name" value="Ferredoxin reductase-like, C-terminal NADP-linked domain"/>
    <property type="match status" value="1"/>
</dbReference>
<dbReference type="InterPro" id="IPR014260">
    <property type="entry name" value="Sulphite_reductase_B"/>
</dbReference>
<dbReference type="PRINTS" id="PR00410">
    <property type="entry name" value="PHEHYDRXLASE"/>
</dbReference>
<feature type="domain" description="FAD-binding FR-type" evidence="1">
    <location>
        <begin position="5"/>
        <end position="100"/>
    </location>
</feature>
<dbReference type="InterPro" id="IPR017927">
    <property type="entry name" value="FAD-bd_FR_type"/>
</dbReference>
<dbReference type="NCBIfam" id="TIGR02911">
    <property type="entry name" value="sulfite_red_B"/>
    <property type="match status" value="1"/>
</dbReference>
<comment type="caution">
    <text evidence="2">The sequence shown here is derived from an EMBL/GenBank/DDBJ whole genome shotgun (WGS) entry which is preliminary data.</text>
</comment>
<dbReference type="EMBL" id="JAVIKH010000012">
    <property type="protein sequence ID" value="MDX8336706.1"/>
    <property type="molecule type" value="Genomic_DNA"/>
</dbReference>
<dbReference type="SUPFAM" id="SSF63380">
    <property type="entry name" value="Riboflavin synthase domain-like"/>
    <property type="match status" value="1"/>
</dbReference>
<dbReference type="PIRSF" id="PIRSF006816">
    <property type="entry name" value="Cyc3_hyd_g"/>
    <property type="match status" value="1"/>
</dbReference>
<dbReference type="CDD" id="cd06221">
    <property type="entry name" value="sulfite_reductase_like"/>
    <property type="match status" value="1"/>
</dbReference>
<dbReference type="PROSITE" id="PS51384">
    <property type="entry name" value="FAD_FR"/>
    <property type="match status" value="1"/>
</dbReference>
<evidence type="ECO:0000313" key="3">
    <source>
        <dbReference type="Proteomes" id="UP001279681"/>
    </source>
</evidence>
<dbReference type="InterPro" id="IPR050353">
    <property type="entry name" value="PyrK_electron_transfer"/>
</dbReference>